<comment type="caution">
    <text evidence="1">The sequence shown here is derived from an EMBL/GenBank/DDBJ whole genome shotgun (WGS) entry which is preliminary data.</text>
</comment>
<name>A0A853L0U0_9PROT</name>
<reference evidence="1 2" key="1">
    <citation type="submission" date="2014-07" db="EMBL/GenBank/DDBJ databases">
        <title>Draft genome sequence of Thalassospira tepidiphila 1-1B.</title>
        <authorList>
            <person name="Lai Q."/>
            <person name="Shao Z."/>
        </authorList>
    </citation>
    <scope>NUCLEOTIDE SEQUENCE [LARGE SCALE GENOMIC DNA]</scope>
    <source>
        <strain evidence="1 2">MCCC 1A03514</strain>
    </source>
</reference>
<gene>
    <name evidence="1" type="ORF">TH4_08630</name>
</gene>
<dbReference type="EMBL" id="JPVZ01000003">
    <property type="protein sequence ID" value="OAZ10298.1"/>
    <property type="molecule type" value="Genomic_DNA"/>
</dbReference>
<sequence>MVWVRASAQAVLPDIKGFSPSFKACSYQIADYRLKCRKKRTPNLYEGPGSEWEWENRLAAIIPHTICVVWLEVAYSME</sequence>
<accession>A0A853L0U0</accession>
<dbReference type="Proteomes" id="UP000094009">
    <property type="component" value="Unassembled WGS sequence"/>
</dbReference>
<dbReference type="AlphaFoldDB" id="A0A853L0U0"/>
<organism evidence="1 2">
    <name type="scientific">Thalassospira tepidiphila MCCC 1A03514</name>
    <dbReference type="NCBI Taxonomy" id="1177930"/>
    <lineage>
        <taxon>Bacteria</taxon>
        <taxon>Pseudomonadati</taxon>
        <taxon>Pseudomonadota</taxon>
        <taxon>Alphaproteobacteria</taxon>
        <taxon>Rhodospirillales</taxon>
        <taxon>Thalassospiraceae</taxon>
        <taxon>Thalassospira</taxon>
    </lineage>
</organism>
<evidence type="ECO:0000313" key="2">
    <source>
        <dbReference type="Proteomes" id="UP000094009"/>
    </source>
</evidence>
<evidence type="ECO:0000313" key="1">
    <source>
        <dbReference type="EMBL" id="OAZ10298.1"/>
    </source>
</evidence>
<protein>
    <submittedName>
        <fullName evidence="1">Uncharacterized protein</fullName>
    </submittedName>
</protein>
<proteinExistence type="predicted"/>